<evidence type="ECO:0000256" key="4">
    <source>
        <dbReference type="ARBA" id="ARBA00022833"/>
    </source>
</evidence>
<dbReference type="Gene3D" id="3.30.40.10">
    <property type="entry name" value="Zinc/RING finger domain, C3HC4 (zinc finger)"/>
    <property type="match status" value="1"/>
</dbReference>
<dbReference type="GO" id="GO:0008270">
    <property type="term" value="F:zinc ion binding"/>
    <property type="evidence" value="ECO:0007669"/>
    <property type="project" value="UniProtKB-KW"/>
</dbReference>
<keyword evidence="3" id="KW-0833">Ubl conjugation pathway</keyword>
<accession>A0A168G541</accession>
<dbReference type="Gene3D" id="1.20.120.1750">
    <property type="match status" value="1"/>
</dbReference>
<keyword evidence="8" id="KW-1185">Reference proteome</keyword>
<sequence>MEMDEEMDPATLNLILELQFQDAQDAASRRDHGPSSFFRGRQRQRQRRSLETLDRELAMDLQQHEFDEFEQRRRRRATAPDIRLSTTRRTRTRYEDTGGDDFDDDPDLLAALAASRIRVNSNAGAASSRSAVARHDIRGGDDSDNDDDLLAALAASHISARTYAALAASRVSASNHVGPSTSSAASAPDTSSATAPECVSCMEAIRPPSSAIHLPCSHRYCAGCMAGVLGAALDDDDDESRFPARCCAQPLPVAEDPASSALLPANLVARYRARQREHGARNRTYCRSCGQFIPPESVRGNRATCIWCEGATCAWCKEAWHGEGECPADGAALETLRIAEERGWKRCPECRTLVELSTGCNHMSKSAISAPGILPLEAHVAVVPSSATPAARSGGRAAAG</sequence>
<evidence type="ECO:0000256" key="1">
    <source>
        <dbReference type="ARBA" id="ARBA00022723"/>
    </source>
</evidence>
<dbReference type="InterPro" id="IPR002867">
    <property type="entry name" value="IBR_dom"/>
</dbReference>
<dbReference type="GO" id="GO:0004842">
    <property type="term" value="F:ubiquitin-protein transferase activity"/>
    <property type="evidence" value="ECO:0007669"/>
    <property type="project" value="InterPro"/>
</dbReference>
<dbReference type="PANTHER" id="PTHR11685">
    <property type="entry name" value="RBR FAMILY RING FINGER AND IBR DOMAIN-CONTAINING"/>
    <property type="match status" value="1"/>
</dbReference>
<dbReference type="STRING" id="1081108.A0A168G541"/>
<gene>
    <name evidence="7" type="ORF">LEL_05719</name>
</gene>
<keyword evidence="2" id="KW-0863">Zinc-finger</keyword>
<evidence type="ECO:0000259" key="6">
    <source>
        <dbReference type="Pfam" id="PF01485"/>
    </source>
</evidence>
<protein>
    <submittedName>
        <fullName evidence="7">IBR domain containing protein</fullName>
    </submittedName>
</protein>
<name>A0A168G541_CORDF</name>
<feature type="domain" description="IBR" evidence="6">
    <location>
        <begin position="277"/>
        <end position="326"/>
    </location>
</feature>
<evidence type="ECO:0000313" key="8">
    <source>
        <dbReference type="Proteomes" id="UP000076881"/>
    </source>
</evidence>
<keyword evidence="1" id="KW-0479">Metal-binding</keyword>
<dbReference type="OrthoDB" id="10009520at2759"/>
<dbReference type="EMBL" id="AZHF01000004">
    <property type="protein sequence ID" value="OAA76035.1"/>
    <property type="molecule type" value="Genomic_DNA"/>
</dbReference>
<feature type="region of interest" description="Disordered" evidence="5">
    <location>
        <begin position="25"/>
        <end position="49"/>
    </location>
</feature>
<keyword evidence="4" id="KW-0862">Zinc</keyword>
<dbReference type="GO" id="GO:0016567">
    <property type="term" value="P:protein ubiquitination"/>
    <property type="evidence" value="ECO:0007669"/>
    <property type="project" value="InterPro"/>
</dbReference>
<proteinExistence type="predicted"/>
<dbReference type="AlphaFoldDB" id="A0A168G541"/>
<evidence type="ECO:0000313" key="7">
    <source>
        <dbReference type="EMBL" id="OAA76035.1"/>
    </source>
</evidence>
<dbReference type="InterPro" id="IPR013083">
    <property type="entry name" value="Znf_RING/FYVE/PHD"/>
</dbReference>
<dbReference type="Pfam" id="PF01485">
    <property type="entry name" value="IBR"/>
    <property type="match status" value="1"/>
</dbReference>
<dbReference type="PROSITE" id="PS00518">
    <property type="entry name" value="ZF_RING_1"/>
    <property type="match status" value="1"/>
</dbReference>
<dbReference type="InterPro" id="IPR031127">
    <property type="entry name" value="E3_UB_ligase_RBR"/>
</dbReference>
<comment type="caution">
    <text evidence="7">The sequence shown here is derived from an EMBL/GenBank/DDBJ whole genome shotgun (WGS) entry which is preliminary data.</text>
</comment>
<dbReference type="Proteomes" id="UP000076881">
    <property type="component" value="Unassembled WGS sequence"/>
</dbReference>
<dbReference type="SUPFAM" id="SSF57850">
    <property type="entry name" value="RING/U-box"/>
    <property type="match status" value="2"/>
</dbReference>
<organism evidence="7 8">
    <name type="scientific">Akanthomyces lecanii RCEF 1005</name>
    <dbReference type="NCBI Taxonomy" id="1081108"/>
    <lineage>
        <taxon>Eukaryota</taxon>
        <taxon>Fungi</taxon>
        <taxon>Dikarya</taxon>
        <taxon>Ascomycota</taxon>
        <taxon>Pezizomycotina</taxon>
        <taxon>Sordariomycetes</taxon>
        <taxon>Hypocreomycetidae</taxon>
        <taxon>Hypocreales</taxon>
        <taxon>Cordycipitaceae</taxon>
        <taxon>Akanthomyces</taxon>
        <taxon>Cordyceps confragosa</taxon>
    </lineage>
</organism>
<evidence type="ECO:0000256" key="3">
    <source>
        <dbReference type="ARBA" id="ARBA00022786"/>
    </source>
</evidence>
<evidence type="ECO:0000256" key="5">
    <source>
        <dbReference type="SAM" id="MobiDB-lite"/>
    </source>
</evidence>
<dbReference type="InterPro" id="IPR017907">
    <property type="entry name" value="Znf_RING_CS"/>
</dbReference>
<reference evidence="7 8" key="1">
    <citation type="journal article" date="2016" name="Genome Biol. Evol.">
        <title>Divergent and convergent evolution of fungal pathogenicity.</title>
        <authorList>
            <person name="Shang Y."/>
            <person name="Xiao G."/>
            <person name="Zheng P."/>
            <person name="Cen K."/>
            <person name="Zhan S."/>
            <person name="Wang C."/>
        </authorList>
    </citation>
    <scope>NUCLEOTIDE SEQUENCE [LARGE SCALE GENOMIC DNA]</scope>
    <source>
        <strain evidence="7 8">RCEF 1005</strain>
    </source>
</reference>
<evidence type="ECO:0000256" key="2">
    <source>
        <dbReference type="ARBA" id="ARBA00022771"/>
    </source>
</evidence>